<evidence type="ECO:0000256" key="1">
    <source>
        <dbReference type="SAM" id="Phobius"/>
    </source>
</evidence>
<dbReference type="EMBL" id="CP053716">
    <property type="protein sequence ID" value="QKF07886.1"/>
    <property type="molecule type" value="Genomic_DNA"/>
</dbReference>
<feature type="transmembrane region" description="Helical" evidence="1">
    <location>
        <begin position="300"/>
        <end position="322"/>
    </location>
</feature>
<keyword evidence="1" id="KW-0472">Membrane</keyword>
<feature type="transmembrane region" description="Helical" evidence="1">
    <location>
        <begin position="63"/>
        <end position="81"/>
    </location>
</feature>
<dbReference type="AlphaFoldDB" id="A0A6M8J7N2"/>
<dbReference type="InterPro" id="IPR026366">
    <property type="entry name" value="Seleno_YedE"/>
</dbReference>
<dbReference type="Pfam" id="PF04143">
    <property type="entry name" value="Sulf_transp"/>
    <property type="match status" value="1"/>
</dbReference>
<feature type="transmembrane region" description="Helical" evidence="1">
    <location>
        <begin position="328"/>
        <end position="349"/>
    </location>
</feature>
<dbReference type="KEGG" id="bwa:HLV38_07060"/>
<name>A0A6M8J7N2_9ACTN</name>
<evidence type="ECO:0000313" key="2">
    <source>
        <dbReference type="EMBL" id="QKF07886.1"/>
    </source>
</evidence>
<organism evidence="2 3">
    <name type="scientific">Berryella wangjianweii</name>
    <dbReference type="NCBI Taxonomy" id="2734634"/>
    <lineage>
        <taxon>Bacteria</taxon>
        <taxon>Bacillati</taxon>
        <taxon>Actinomycetota</taxon>
        <taxon>Coriobacteriia</taxon>
        <taxon>Eggerthellales</taxon>
        <taxon>Eggerthellaceae</taxon>
        <taxon>Berryella</taxon>
    </lineage>
</organism>
<keyword evidence="3" id="KW-1185">Reference proteome</keyword>
<feature type="transmembrane region" description="Helical" evidence="1">
    <location>
        <begin position="93"/>
        <end position="113"/>
    </location>
</feature>
<dbReference type="RefSeq" id="WP_173165382.1">
    <property type="nucleotide sequence ID" value="NZ_CP053716.1"/>
</dbReference>
<reference evidence="3" key="1">
    <citation type="submission" date="2020-05" db="EMBL/GenBank/DDBJ databases">
        <title>Novel species in genus Nocardioides.</title>
        <authorList>
            <person name="Zhang G."/>
        </authorList>
    </citation>
    <scope>NUCLEOTIDE SEQUENCE [LARGE SCALE GENOMIC DNA]</scope>
    <source>
        <strain evidence="3">zg-1050</strain>
    </source>
</reference>
<sequence>MDSSSKERIVLAGCGVLAVAVIIALAAAGNPANMAICAACFIRDFAGGLMLHQAAPVQYLRPEIIGIIVGAFIMSIAGREYKARAGSSSVTRFALGFIMSIGALIFLGCPLRMVLRMAAGDLNAWVGLVGFAAGIAVGVLLLRKGFSLGKAEPSPRKTDGYILPAIMTVLFILSVTTSLFAVSAEGPGSMHAPVALSIVGGLAFGALSQRSRLCFAGGLRDVVVARDFAGFIVIGIIFVGVLAYNLITGHFNLGFAGQPIAHTEALWNILGLFIVGLAATMLGGCPLRQMVLAGTGSSDAAITFLGMLIGAAFAHNFAIAASPKGVGLAGQVMTVTCIVVLFAIAAINIKRGEE</sequence>
<feature type="transmembrane region" description="Helical" evidence="1">
    <location>
        <begin position="125"/>
        <end position="142"/>
    </location>
</feature>
<feature type="transmembrane region" description="Helical" evidence="1">
    <location>
        <begin position="267"/>
        <end position="288"/>
    </location>
</feature>
<keyword evidence="1" id="KW-1133">Transmembrane helix</keyword>
<dbReference type="Proteomes" id="UP000503297">
    <property type="component" value="Chromosome"/>
</dbReference>
<accession>A0A6M8J7N2</accession>
<proteinExistence type="predicted"/>
<protein>
    <submittedName>
        <fullName evidence="2">YedE-related selenium metabolism membrane protein</fullName>
    </submittedName>
</protein>
<keyword evidence="1" id="KW-0812">Transmembrane</keyword>
<dbReference type="InterPro" id="IPR007272">
    <property type="entry name" value="Sulf_transp_TsuA/YedE"/>
</dbReference>
<gene>
    <name evidence="2" type="ORF">HLV38_07060</name>
</gene>
<feature type="transmembrane region" description="Helical" evidence="1">
    <location>
        <begin position="162"/>
        <end position="184"/>
    </location>
</feature>
<evidence type="ECO:0000313" key="3">
    <source>
        <dbReference type="Proteomes" id="UP000503297"/>
    </source>
</evidence>
<feature type="transmembrane region" description="Helical" evidence="1">
    <location>
        <begin position="190"/>
        <end position="207"/>
    </location>
</feature>
<dbReference type="NCBIfam" id="TIGR04112">
    <property type="entry name" value="seleno_YedE"/>
    <property type="match status" value="1"/>
</dbReference>
<feature type="transmembrane region" description="Helical" evidence="1">
    <location>
        <begin position="228"/>
        <end position="247"/>
    </location>
</feature>